<protein>
    <submittedName>
        <fullName evidence="2">Quinone oxidoreductase-like protein</fullName>
    </submittedName>
</protein>
<feature type="domain" description="Enoyl reductase (ER)" evidence="1">
    <location>
        <begin position="9"/>
        <end position="314"/>
    </location>
</feature>
<evidence type="ECO:0000259" key="1">
    <source>
        <dbReference type="SMART" id="SM00829"/>
    </source>
</evidence>
<dbReference type="EMBL" id="LGSR01000013">
    <property type="protein sequence ID" value="KOS20935.1"/>
    <property type="molecule type" value="Genomic_DNA"/>
</dbReference>
<dbReference type="Gene3D" id="3.90.180.10">
    <property type="entry name" value="Medium-chain alcohol dehydrogenases, catalytic domain"/>
    <property type="match status" value="1"/>
</dbReference>
<dbReference type="AlphaFoldDB" id="A0A0M9VVF8"/>
<dbReference type="InterPro" id="IPR013154">
    <property type="entry name" value="ADH-like_N"/>
</dbReference>
<dbReference type="InterPro" id="IPR011032">
    <property type="entry name" value="GroES-like_sf"/>
</dbReference>
<name>A0A0M9VVF8_ESCWE</name>
<proteinExistence type="predicted"/>
<evidence type="ECO:0000313" key="2">
    <source>
        <dbReference type="EMBL" id="KOS20935.1"/>
    </source>
</evidence>
<accession>A0A0M9VVF8</accession>
<dbReference type="Proteomes" id="UP000053831">
    <property type="component" value="Unassembled WGS sequence"/>
</dbReference>
<dbReference type="OrthoDB" id="3509362at2759"/>
<gene>
    <name evidence="2" type="ORF">ESCO_004496</name>
</gene>
<reference evidence="2 3" key="1">
    <citation type="submission" date="2015-07" db="EMBL/GenBank/DDBJ databases">
        <title>The genome of the fungus Escovopsis weberi, a specialized disease agent of ant agriculture.</title>
        <authorList>
            <person name="de Man T.J."/>
            <person name="Stajich J.E."/>
            <person name="Kubicek C.P."/>
            <person name="Chenthamara K."/>
            <person name="Atanasova L."/>
            <person name="Druzhinina I.S."/>
            <person name="Birnbaum S."/>
            <person name="Barribeau S.M."/>
            <person name="Teiling C."/>
            <person name="Suen G."/>
            <person name="Currie C."/>
            <person name="Gerardo N.M."/>
        </authorList>
    </citation>
    <scope>NUCLEOTIDE SEQUENCE [LARGE SCALE GENOMIC DNA]</scope>
</reference>
<dbReference type="STRING" id="150374.A0A0M9VVF8"/>
<dbReference type="PANTHER" id="PTHR43482:SF4">
    <property type="entry name" value="ALCOHOL DEHYDROGENASE, PUTATIVE (AFU_ORTHOLOGUE AFUA_7G06260)-RELATED"/>
    <property type="match status" value="1"/>
</dbReference>
<evidence type="ECO:0000313" key="3">
    <source>
        <dbReference type="Proteomes" id="UP000053831"/>
    </source>
</evidence>
<dbReference type="SUPFAM" id="SSF50129">
    <property type="entry name" value="GroES-like"/>
    <property type="match status" value="1"/>
</dbReference>
<dbReference type="Gene3D" id="3.40.50.720">
    <property type="entry name" value="NAD(P)-binding Rossmann-like Domain"/>
    <property type="match status" value="1"/>
</dbReference>
<dbReference type="CDD" id="cd05289">
    <property type="entry name" value="MDR_like_2"/>
    <property type="match status" value="1"/>
</dbReference>
<dbReference type="InterPro" id="IPR036291">
    <property type="entry name" value="NAD(P)-bd_dom_sf"/>
</dbReference>
<keyword evidence="3" id="KW-1185">Reference proteome</keyword>
<dbReference type="GO" id="GO:0016491">
    <property type="term" value="F:oxidoreductase activity"/>
    <property type="evidence" value="ECO:0007669"/>
    <property type="project" value="InterPro"/>
</dbReference>
<dbReference type="InterPro" id="IPR020843">
    <property type="entry name" value="ER"/>
</dbReference>
<dbReference type="PANTHER" id="PTHR43482">
    <property type="entry name" value="PROTEIN AST1-RELATED"/>
    <property type="match status" value="1"/>
</dbReference>
<dbReference type="InterPro" id="IPR052585">
    <property type="entry name" value="Lipid_raft_assoc_Zn_ADH"/>
</dbReference>
<organism evidence="2 3">
    <name type="scientific">Escovopsis weberi</name>
    <dbReference type="NCBI Taxonomy" id="150374"/>
    <lineage>
        <taxon>Eukaryota</taxon>
        <taxon>Fungi</taxon>
        <taxon>Dikarya</taxon>
        <taxon>Ascomycota</taxon>
        <taxon>Pezizomycotina</taxon>
        <taxon>Sordariomycetes</taxon>
        <taxon>Hypocreomycetidae</taxon>
        <taxon>Hypocreales</taxon>
        <taxon>Hypocreaceae</taxon>
        <taxon>Escovopsis</taxon>
    </lineage>
</organism>
<dbReference type="Pfam" id="PF08240">
    <property type="entry name" value="ADH_N"/>
    <property type="match status" value="1"/>
</dbReference>
<dbReference type="SUPFAM" id="SSF51735">
    <property type="entry name" value="NAD(P)-binding Rossmann-fold domains"/>
    <property type="match status" value="1"/>
</dbReference>
<sequence length="337" mass="35921">MMRAVQVLGDPDSPQVVLASVPKPDVKRAEILIRVHAAGVTADELRWPGLWRSPSRLPGHEISGTVAALGPAYSGPLRLGDPVFAMLHAAHGGLGQADFVIVGDDEIALKPAQLSHPQAAALPMPVLIAWEAACEHANLRPGMRVLVTGAAGAVGSLFVQIAAKRRGADVVALAAPQDHDRLRRLGAGQVIDYADPGWDALVGDPVDVVFDVVGDDVLLRTWETIKSDGLLITVRVPPDSWDWGRGRPEQADAHPNVRWMHFIVTARWDGLAIIAALISHGSFDPIPVINFPYERAVEAYEVAAQRNKSGKVVIEFVEEAQPGAEGGESDDSPAGTV</sequence>
<dbReference type="SMART" id="SM00829">
    <property type="entry name" value="PKS_ER"/>
    <property type="match status" value="1"/>
</dbReference>
<dbReference type="Pfam" id="PF13602">
    <property type="entry name" value="ADH_zinc_N_2"/>
    <property type="match status" value="1"/>
</dbReference>
<comment type="caution">
    <text evidence="2">The sequence shown here is derived from an EMBL/GenBank/DDBJ whole genome shotgun (WGS) entry which is preliminary data.</text>
</comment>